<protein>
    <submittedName>
        <fullName evidence="4">ATP-binding cassette domain-containing protein</fullName>
    </submittedName>
</protein>
<dbReference type="RefSeq" id="WP_198737926.1">
    <property type="nucleotide sequence ID" value="NZ_JAEIOS010000011.1"/>
</dbReference>
<proteinExistence type="inferred from homology"/>
<keyword evidence="5" id="KW-1185">Reference proteome</keyword>
<dbReference type="SUPFAM" id="SSF52540">
    <property type="entry name" value="P-loop containing nucleoside triphosphate hydrolases"/>
    <property type="match status" value="1"/>
</dbReference>
<evidence type="ECO:0000313" key="4">
    <source>
        <dbReference type="EMBL" id="MBI8988886.1"/>
    </source>
</evidence>
<dbReference type="GO" id="GO:0005524">
    <property type="term" value="F:ATP binding"/>
    <property type="evidence" value="ECO:0007669"/>
    <property type="project" value="UniProtKB-KW"/>
</dbReference>
<keyword evidence="4" id="KW-0547">Nucleotide-binding</keyword>
<feature type="domain" description="ABC transporter" evidence="3">
    <location>
        <begin position="26"/>
        <end position="88"/>
    </location>
</feature>
<dbReference type="InterPro" id="IPR027417">
    <property type="entry name" value="P-loop_NTPase"/>
</dbReference>
<dbReference type="AlphaFoldDB" id="A0A934I2G2"/>
<sequence length="118" mass="12642">MTTTSTENEFRIQGLEVRYGTDRVVRDMNLSATPGRVTCVLGPNGAGKTTTLRAGLALVRRSAGECHRPEHTNILLDDGGLVPGLTVRQHITSRALSAGVSTGCVDDLIETLDLPRSR</sequence>
<name>A0A934I2G2_9CORY</name>
<accession>A0A934I2G2</accession>
<reference evidence="4" key="1">
    <citation type="submission" date="2020-12" db="EMBL/GenBank/DDBJ databases">
        <title>Genome public.</title>
        <authorList>
            <person name="Sun Q."/>
        </authorList>
    </citation>
    <scope>NUCLEOTIDE SEQUENCE</scope>
    <source>
        <strain evidence="4">CCM 8863</strain>
    </source>
</reference>
<evidence type="ECO:0000259" key="3">
    <source>
        <dbReference type="Pfam" id="PF00005"/>
    </source>
</evidence>
<dbReference type="InterPro" id="IPR003439">
    <property type="entry name" value="ABC_transporter-like_ATP-bd"/>
</dbReference>
<dbReference type="GO" id="GO:0016887">
    <property type="term" value="F:ATP hydrolysis activity"/>
    <property type="evidence" value="ECO:0007669"/>
    <property type="project" value="InterPro"/>
</dbReference>
<evidence type="ECO:0000313" key="5">
    <source>
        <dbReference type="Proteomes" id="UP000645966"/>
    </source>
</evidence>
<keyword evidence="2" id="KW-0813">Transport</keyword>
<comment type="similarity">
    <text evidence="1">Belongs to the ABC transporter superfamily.</text>
</comment>
<comment type="caution">
    <text evidence="4">The sequence shown here is derived from an EMBL/GenBank/DDBJ whole genome shotgun (WGS) entry which is preliminary data.</text>
</comment>
<dbReference type="EMBL" id="JAEIOS010000011">
    <property type="protein sequence ID" value="MBI8988886.1"/>
    <property type="molecule type" value="Genomic_DNA"/>
</dbReference>
<gene>
    <name evidence="4" type="ORF">JDV75_03810</name>
</gene>
<dbReference type="PANTHER" id="PTHR43335:SF4">
    <property type="entry name" value="ABC TRANSPORTER, ATP-BINDING PROTEIN"/>
    <property type="match status" value="1"/>
</dbReference>
<dbReference type="PANTHER" id="PTHR43335">
    <property type="entry name" value="ABC TRANSPORTER, ATP-BINDING PROTEIN"/>
    <property type="match status" value="1"/>
</dbReference>
<evidence type="ECO:0000256" key="2">
    <source>
        <dbReference type="ARBA" id="ARBA00022448"/>
    </source>
</evidence>
<evidence type="ECO:0000256" key="1">
    <source>
        <dbReference type="ARBA" id="ARBA00005417"/>
    </source>
</evidence>
<dbReference type="Proteomes" id="UP000645966">
    <property type="component" value="Unassembled WGS sequence"/>
</dbReference>
<dbReference type="Pfam" id="PF00005">
    <property type="entry name" value="ABC_tran"/>
    <property type="match status" value="1"/>
</dbReference>
<organism evidence="4 5">
    <name type="scientific">Corynebacterium meridianum</name>
    <dbReference type="NCBI Taxonomy" id="2765363"/>
    <lineage>
        <taxon>Bacteria</taxon>
        <taxon>Bacillati</taxon>
        <taxon>Actinomycetota</taxon>
        <taxon>Actinomycetes</taxon>
        <taxon>Mycobacteriales</taxon>
        <taxon>Corynebacteriaceae</taxon>
        <taxon>Corynebacterium</taxon>
    </lineage>
</organism>
<keyword evidence="4" id="KW-0067">ATP-binding</keyword>
<dbReference type="Gene3D" id="3.40.50.300">
    <property type="entry name" value="P-loop containing nucleotide triphosphate hydrolases"/>
    <property type="match status" value="1"/>
</dbReference>